<reference evidence="3" key="1">
    <citation type="submission" date="2020-07" db="EMBL/GenBank/DDBJ databases">
        <title>Genome sequence and genetic diversity analysis of an under-domesticated orphan crop, white fonio (Digitaria exilis).</title>
        <authorList>
            <person name="Bennetzen J.L."/>
            <person name="Chen S."/>
            <person name="Ma X."/>
            <person name="Wang X."/>
            <person name="Yssel A.E.J."/>
            <person name="Chaluvadi S.R."/>
            <person name="Johnson M."/>
            <person name="Gangashetty P."/>
            <person name="Hamidou F."/>
            <person name="Sanogo M.D."/>
            <person name="Zwaenepoel A."/>
            <person name="Wallace J."/>
            <person name="Van De Peer Y."/>
            <person name="Van Deynze A."/>
        </authorList>
    </citation>
    <scope>NUCLEOTIDE SEQUENCE</scope>
    <source>
        <tissue evidence="3">Leaves</tissue>
    </source>
</reference>
<dbReference type="AlphaFoldDB" id="A0A835FC93"/>
<accession>A0A835FC93</accession>
<gene>
    <name evidence="3" type="ORF">HU200_014379</name>
    <name evidence="2" type="ORF">HU200_047793</name>
</gene>
<evidence type="ECO:0000313" key="3">
    <source>
        <dbReference type="EMBL" id="KAF8736134.1"/>
    </source>
</evidence>
<feature type="chain" id="PRO_5033642819" evidence="1">
    <location>
        <begin position="23"/>
        <end position="118"/>
    </location>
</feature>
<dbReference type="PANTHER" id="PTHR33832">
    <property type="entry name" value="SERINE-TYPE ENDOPEPTIDASE INHIBITOR"/>
    <property type="match status" value="1"/>
</dbReference>
<dbReference type="EMBL" id="JACEFO010001469">
    <property type="protein sequence ID" value="KAF8736134.1"/>
    <property type="molecule type" value="Genomic_DNA"/>
</dbReference>
<dbReference type="PANTHER" id="PTHR33832:SF27">
    <property type="entry name" value="EXPRESSED PROTEIN"/>
    <property type="match status" value="1"/>
</dbReference>
<proteinExistence type="predicted"/>
<comment type="caution">
    <text evidence="3">The sequence shown here is derived from an EMBL/GenBank/DDBJ whole genome shotgun (WGS) entry which is preliminary data.</text>
</comment>
<dbReference type="OrthoDB" id="669079at2759"/>
<dbReference type="Proteomes" id="UP000636709">
    <property type="component" value="Unassembled WGS sequence"/>
</dbReference>
<feature type="signal peptide" evidence="1">
    <location>
        <begin position="1"/>
        <end position="22"/>
    </location>
</feature>
<evidence type="ECO:0000313" key="2">
    <source>
        <dbReference type="EMBL" id="KAF8675423.1"/>
    </source>
</evidence>
<evidence type="ECO:0000313" key="4">
    <source>
        <dbReference type="Proteomes" id="UP000636709"/>
    </source>
</evidence>
<evidence type="ECO:0000256" key="1">
    <source>
        <dbReference type="SAM" id="SignalP"/>
    </source>
</evidence>
<keyword evidence="1" id="KW-0732">Signal</keyword>
<sequence>MASTKLLSLTCILLLSGLVVFGEMGVTAAVAAPEPCPVVCIQGGYITCDKYPYKKLDGCICECAPKDGINCVLHLLATGDTFKCQRRHRFGWSLCAGVIRYVPARGLHVTFVSVSPSE</sequence>
<keyword evidence="4" id="KW-1185">Reference proteome</keyword>
<dbReference type="InterPro" id="IPR051391">
    <property type="entry name" value="Protease_inhibitor_I20"/>
</dbReference>
<organism evidence="3 4">
    <name type="scientific">Digitaria exilis</name>
    <dbReference type="NCBI Taxonomy" id="1010633"/>
    <lineage>
        <taxon>Eukaryota</taxon>
        <taxon>Viridiplantae</taxon>
        <taxon>Streptophyta</taxon>
        <taxon>Embryophyta</taxon>
        <taxon>Tracheophyta</taxon>
        <taxon>Spermatophyta</taxon>
        <taxon>Magnoliopsida</taxon>
        <taxon>Liliopsida</taxon>
        <taxon>Poales</taxon>
        <taxon>Poaceae</taxon>
        <taxon>PACMAD clade</taxon>
        <taxon>Panicoideae</taxon>
        <taxon>Panicodae</taxon>
        <taxon>Paniceae</taxon>
        <taxon>Anthephorinae</taxon>
        <taxon>Digitaria</taxon>
    </lineage>
</organism>
<protein>
    <submittedName>
        <fullName evidence="3">Uncharacterized protein</fullName>
    </submittedName>
</protein>
<name>A0A835FC93_9POAL</name>
<dbReference type="EMBL" id="JACEFO010002183">
    <property type="protein sequence ID" value="KAF8675423.1"/>
    <property type="molecule type" value="Genomic_DNA"/>
</dbReference>